<name>A0ACB8T9F7_9AGAM</name>
<organism evidence="1 2">
    <name type="scientific">Artomyces pyxidatus</name>
    <dbReference type="NCBI Taxonomy" id="48021"/>
    <lineage>
        <taxon>Eukaryota</taxon>
        <taxon>Fungi</taxon>
        <taxon>Dikarya</taxon>
        <taxon>Basidiomycota</taxon>
        <taxon>Agaricomycotina</taxon>
        <taxon>Agaricomycetes</taxon>
        <taxon>Russulales</taxon>
        <taxon>Auriscalpiaceae</taxon>
        <taxon>Artomyces</taxon>
    </lineage>
</organism>
<dbReference type="Proteomes" id="UP000814140">
    <property type="component" value="Unassembled WGS sequence"/>
</dbReference>
<accession>A0ACB8T9F7</accession>
<comment type="caution">
    <text evidence="1">The sequence shown here is derived from an EMBL/GenBank/DDBJ whole genome shotgun (WGS) entry which is preliminary data.</text>
</comment>
<evidence type="ECO:0000313" key="1">
    <source>
        <dbReference type="EMBL" id="KAI0065097.1"/>
    </source>
</evidence>
<keyword evidence="2" id="KW-1185">Reference proteome</keyword>
<gene>
    <name evidence="1" type="ORF">BV25DRAFT_133070</name>
</gene>
<reference evidence="1" key="1">
    <citation type="submission" date="2021-03" db="EMBL/GenBank/DDBJ databases">
        <authorList>
            <consortium name="DOE Joint Genome Institute"/>
            <person name="Ahrendt S."/>
            <person name="Looney B.P."/>
            <person name="Miyauchi S."/>
            <person name="Morin E."/>
            <person name="Drula E."/>
            <person name="Courty P.E."/>
            <person name="Chicoki N."/>
            <person name="Fauchery L."/>
            <person name="Kohler A."/>
            <person name="Kuo A."/>
            <person name="Labutti K."/>
            <person name="Pangilinan J."/>
            <person name="Lipzen A."/>
            <person name="Riley R."/>
            <person name="Andreopoulos W."/>
            <person name="He G."/>
            <person name="Johnson J."/>
            <person name="Barry K.W."/>
            <person name="Grigoriev I.V."/>
            <person name="Nagy L."/>
            <person name="Hibbett D."/>
            <person name="Henrissat B."/>
            <person name="Matheny P.B."/>
            <person name="Labbe J."/>
            <person name="Martin F."/>
        </authorList>
    </citation>
    <scope>NUCLEOTIDE SEQUENCE</scope>
    <source>
        <strain evidence="1">HHB10654</strain>
    </source>
</reference>
<dbReference type="EMBL" id="MU277196">
    <property type="protein sequence ID" value="KAI0065097.1"/>
    <property type="molecule type" value="Genomic_DNA"/>
</dbReference>
<protein>
    <submittedName>
        <fullName evidence="1">Uncharacterized protein</fullName>
    </submittedName>
</protein>
<proteinExistence type="predicted"/>
<evidence type="ECO:0000313" key="2">
    <source>
        <dbReference type="Proteomes" id="UP000814140"/>
    </source>
</evidence>
<reference evidence="1" key="2">
    <citation type="journal article" date="2022" name="New Phytol.">
        <title>Evolutionary transition to the ectomycorrhizal habit in the genomes of a hyperdiverse lineage of mushroom-forming fungi.</title>
        <authorList>
            <person name="Looney B."/>
            <person name="Miyauchi S."/>
            <person name="Morin E."/>
            <person name="Drula E."/>
            <person name="Courty P.E."/>
            <person name="Kohler A."/>
            <person name="Kuo A."/>
            <person name="LaButti K."/>
            <person name="Pangilinan J."/>
            <person name="Lipzen A."/>
            <person name="Riley R."/>
            <person name="Andreopoulos W."/>
            <person name="He G."/>
            <person name="Johnson J."/>
            <person name="Nolan M."/>
            <person name="Tritt A."/>
            <person name="Barry K.W."/>
            <person name="Grigoriev I.V."/>
            <person name="Nagy L.G."/>
            <person name="Hibbett D."/>
            <person name="Henrissat B."/>
            <person name="Matheny P.B."/>
            <person name="Labbe J."/>
            <person name="Martin F.M."/>
        </authorList>
    </citation>
    <scope>NUCLEOTIDE SEQUENCE</scope>
    <source>
        <strain evidence="1">HHB10654</strain>
    </source>
</reference>
<sequence length="112" mass="12630">MLAMRRVSKEVNRTAASSFLACDSAQTEGCEHPTEKIAPDSGRTVDEDSLRDSDRRTQTSWSLFWPLTPQMRGQESWKWDGIRGGGQVKVRLAVSAPRVGAKQKRWGRTPRE</sequence>